<evidence type="ECO:0000256" key="7">
    <source>
        <dbReference type="ARBA" id="ARBA00022917"/>
    </source>
</evidence>
<evidence type="ECO:0000256" key="3">
    <source>
        <dbReference type="ARBA" id="ARBA00022490"/>
    </source>
</evidence>
<evidence type="ECO:0000256" key="1">
    <source>
        <dbReference type="ARBA" id="ARBA00012831"/>
    </source>
</evidence>
<keyword evidence="3" id="KW-0963">Cytoplasm</keyword>
<keyword evidence="8" id="KW-0030">Aminoacyl-tRNA synthetase</keyword>
<dbReference type="GO" id="GO:0005829">
    <property type="term" value="C:cytosol"/>
    <property type="evidence" value="ECO:0007669"/>
    <property type="project" value="TreeGrafter"/>
</dbReference>
<dbReference type="InterPro" id="IPR045864">
    <property type="entry name" value="aa-tRNA-synth_II/BPL/LPL"/>
</dbReference>
<dbReference type="Pfam" id="PF00587">
    <property type="entry name" value="tRNA-synt_2b"/>
    <property type="match status" value="1"/>
</dbReference>
<dbReference type="GO" id="GO:0005524">
    <property type="term" value="F:ATP binding"/>
    <property type="evidence" value="ECO:0007669"/>
    <property type="project" value="UniProtKB-KW"/>
</dbReference>
<dbReference type="InterPro" id="IPR002314">
    <property type="entry name" value="aa-tRNA-synt_IIb"/>
</dbReference>
<dbReference type="FunFam" id="3.30.930.10:FF:000015">
    <property type="entry name" value="Proline--tRNA ligase"/>
    <property type="match status" value="1"/>
</dbReference>
<feature type="non-terminal residue" evidence="12">
    <location>
        <position position="148"/>
    </location>
</feature>
<feature type="domain" description="Aminoacyl-transfer RNA synthetases class-II family profile" evidence="11">
    <location>
        <begin position="38"/>
        <end position="148"/>
    </location>
</feature>
<evidence type="ECO:0000313" key="12">
    <source>
        <dbReference type="EMBL" id="PYY71173.1"/>
    </source>
</evidence>
<dbReference type="PROSITE" id="PS50862">
    <property type="entry name" value="AA_TRNA_LIGASE_II"/>
    <property type="match status" value="1"/>
</dbReference>
<dbReference type="PANTHER" id="PTHR42753:SF2">
    <property type="entry name" value="PROLINE--TRNA LIGASE"/>
    <property type="match status" value="1"/>
</dbReference>
<evidence type="ECO:0000256" key="5">
    <source>
        <dbReference type="ARBA" id="ARBA00022741"/>
    </source>
</evidence>
<organism evidence="12 13">
    <name type="scientific">Pseudomonas jessenii</name>
    <dbReference type="NCBI Taxonomy" id="77298"/>
    <lineage>
        <taxon>Bacteria</taxon>
        <taxon>Pseudomonadati</taxon>
        <taxon>Pseudomonadota</taxon>
        <taxon>Gammaproteobacteria</taxon>
        <taxon>Pseudomonadales</taxon>
        <taxon>Pseudomonadaceae</taxon>
        <taxon>Pseudomonas</taxon>
    </lineage>
</organism>
<evidence type="ECO:0000256" key="6">
    <source>
        <dbReference type="ARBA" id="ARBA00022840"/>
    </source>
</evidence>
<dbReference type="InterPro" id="IPR002316">
    <property type="entry name" value="Pro-tRNA-ligase_IIa"/>
</dbReference>
<dbReference type="GO" id="GO:0004827">
    <property type="term" value="F:proline-tRNA ligase activity"/>
    <property type="evidence" value="ECO:0007669"/>
    <property type="project" value="UniProtKB-EC"/>
</dbReference>
<dbReference type="EMBL" id="PDLL01000057">
    <property type="protein sequence ID" value="PYY71173.1"/>
    <property type="molecule type" value="Genomic_DNA"/>
</dbReference>
<keyword evidence="6" id="KW-0067">ATP-binding</keyword>
<evidence type="ECO:0000256" key="4">
    <source>
        <dbReference type="ARBA" id="ARBA00022598"/>
    </source>
</evidence>
<keyword evidence="7" id="KW-0648">Protein biosynthesis</keyword>
<evidence type="ECO:0000256" key="9">
    <source>
        <dbReference type="ARBA" id="ARBA00029731"/>
    </source>
</evidence>
<evidence type="ECO:0000256" key="10">
    <source>
        <dbReference type="ARBA" id="ARBA00047671"/>
    </source>
</evidence>
<dbReference type="Gene3D" id="3.30.930.10">
    <property type="entry name" value="Bira Bifunctional Protein, Domain 2"/>
    <property type="match status" value="1"/>
</dbReference>
<dbReference type="PRINTS" id="PR01046">
    <property type="entry name" value="TRNASYNTHPRO"/>
</dbReference>
<dbReference type="SUPFAM" id="SSF55681">
    <property type="entry name" value="Class II aaRS and biotin synthetases"/>
    <property type="match status" value="1"/>
</dbReference>
<evidence type="ECO:0000259" key="11">
    <source>
        <dbReference type="PROSITE" id="PS50862"/>
    </source>
</evidence>
<proteinExistence type="predicted"/>
<dbReference type="InterPro" id="IPR050062">
    <property type="entry name" value="Pro-tRNA_synthetase"/>
</dbReference>
<dbReference type="Proteomes" id="UP000247437">
    <property type="component" value="Unassembled WGS sequence"/>
</dbReference>
<keyword evidence="4 12" id="KW-0436">Ligase</keyword>
<dbReference type="PANTHER" id="PTHR42753">
    <property type="entry name" value="MITOCHONDRIAL RIBOSOME PROTEIN L39/PROLYL-TRNA LIGASE FAMILY MEMBER"/>
    <property type="match status" value="1"/>
</dbReference>
<comment type="caution">
    <text evidence="12">The sequence shown here is derived from an EMBL/GenBank/DDBJ whole genome shotgun (WGS) entry which is preliminary data.</text>
</comment>
<dbReference type="InterPro" id="IPR006195">
    <property type="entry name" value="aa-tRNA-synth_II"/>
</dbReference>
<evidence type="ECO:0000313" key="13">
    <source>
        <dbReference type="Proteomes" id="UP000247437"/>
    </source>
</evidence>
<evidence type="ECO:0000256" key="8">
    <source>
        <dbReference type="ARBA" id="ARBA00023146"/>
    </source>
</evidence>
<accession>A0A2W0ERZ6</accession>
<sequence length="148" mass="17154">MRTSQFLLATQKETPSDAVVISHQLMLRAGMIRKLASGLYTWLPMGLRVMRKVEAVVREEMNAAGSLEVLMPSTQPAELWQESGRWEEYGPELLRFKDRHGRDFCAGPTHEEVITDLMRNELSSYKQLPINLYQIQTKFRDEIRPRFG</sequence>
<dbReference type="EC" id="6.1.1.15" evidence="1"/>
<protein>
    <recommendedName>
        <fullName evidence="2">Proline--tRNA ligase</fullName>
        <ecNumber evidence="1">6.1.1.15</ecNumber>
    </recommendedName>
    <alternativeName>
        <fullName evidence="9">Prolyl-tRNA synthetase</fullName>
    </alternativeName>
</protein>
<gene>
    <name evidence="12" type="ORF">CRX42_07470</name>
</gene>
<dbReference type="AlphaFoldDB" id="A0A2W0ERZ6"/>
<keyword evidence="5" id="KW-0547">Nucleotide-binding</keyword>
<reference evidence="12 13" key="1">
    <citation type="journal article" date="2018" name="Appl. Microbiol. Biotechnol.">
        <title>Characterization of the caprolactam degradation pathway in Pseudomonas jessenii using mass spectrometry-based proteomics.</title>
        <authorList>
            <person name="Otzen M."/>
            <person name="Palacio C."/>
            <person name="Janssen D.B."/>
        </authorList>
    </citation>
    <scope>NUCLEOTIDE SEQUENCE [LARGE SCALE GENOMIC DNA]</scope>
    <source>
        <strain evidence="12 13">GO3</strain>
    </source>
</reference>
<dbReference type="GO" id="GO:0006433">
    <property type="term" value="P:prolyl-tRNA aminoacylation"/>
    <property type="evidence" value="ECO:0007669"/>
    <property type="project" value="InterPro"/>
</dbReference>
<name>A0A2W0ERZ6_PSEJE</name>
<dbReference type="RefSeq" id="WP_347232974.1">
    <property type="nucleotide sequence ID" value="NZ_PDLL01000057.1"/>
</dbReference>
<comment type="catalytic activity">
    <reaction evidence="10">
        <text>tRNA(Pro) + L-proline + ATP = L-prolyl-tRNA(Pro) + AMP + diphosphate</text>
        <dbReference type="Rhea" id="RHEA:14305"/>
        <dbReference type="Rhea" id="RHEA-COMP:9700"/>
        <dbReference type="Rhea" id="RHEA-COMP:9702"/>
        <dbReference type="ChEBI" id="CHEBI:30616"/>
        <dbReference type="ChEBI" id="CHEBI:33019"/>
        <dbReference type="ChEBI" id="CHEBI:60039"/>
        <dbReference type="ChEBI" id="CHEBI:78442"/>
        <dbReference type="ChEBI" id="CHEBI:78532"/>
        <dbReference type="ChEBI" id="CHEBI:456215"/>
        <dbReference type="EC" id="6.1.1.15"/>
    </reaction>
</comment>
<evidence type="ECO:0000256" key="2">
    <source>
        <dbReference type="ARBA" id="ARBA00019110"/>
    </source>
</evidence>